<name>A0A0F4YKM5_RASE3</name>
<organism evidence="1 2">
    <name type="scientific">Rasamsonia emersonii (strain ATCC 16479 / CBS 393.64 / IMI 116815)</name>
    <dbReference type="NCBI Taxonomy" id="1408163"/>
    <lineage>
        <taxon>Eukaryota</taxon>
        <taxon>Fungi</taxon>
        <taxon>Dikarya</taxon>
        <taxon>Ascomycota</taxon>
        <taxon>Pezizomycotina</taxon>
        <taxon>Eurotiomycetes</taxon>
        <taxon>Eurotiomycetidae</taxon>
        <taxon>Eurotiales</taxon>
        <taxon>Trichocomaceae</taxon>
        <taxon>Rasamsonia</taxon>
    </lineage>
</organism>
<reference evidence="1 2" key="1">
    <citation type="submission" date="2015-04" db="EMBL/GenBank/DDBJ databases">
        <authorList>
            <person name="Heijne W.H."/>
            <person name="Fedorova N.D."/>
            <person name="Nierman W.C."/>
            <person name="Vollebregt A.W."/>
            <person name="Zhao Z."/>
            <person name="Wu L."/>
            <person name="Kumar M."/>
            <person name="Stam H."/>
            <person name="van den Berg M.A."/>
            <person name="Pel H.J."/>
        </authorList>
    </citation>
    <scope>NUCLEOTIDE SEQUENCE [LARGE SCALE GENOMIC DNA]</scope>
    <source>
        <strain evidence="1 2">CBS 393.64</strain>
    </source>
</reference>
<accession>A0A0F4YKM5</accession>
<gene>
    <name evidence="1" type="ORF">T310_7273</name>
</gene>
<dbReference type="AlphaFoldDB" id="A0A0F4YKM5"/>
<sequence>MKDAVVLKIILPPKVCMYLHVHTWAVIFFPISDFRPGPGPGDHSMWLTSNPGIAEVGSYGQSHSCITPLRWYHLAMKFQKEEHPRSVELNLSPRASFAAGVPLDSVALCPIGEIYPSTWNSDLTDMHVRLAVPGIILLLILVSDWRNLPKVQCRRLRK</sequence>
<comment type="caution">
    <text evidence="1">The sequence shown here is derived from an EMBL/GenBank/DDBJ whole genome shotgun (WGS) entry which is preliminary data.</text>
</comment>
<evidence type="ECO:0000313" key="1">
    <source>
        <dbReference type="EMBL" id="KKA18779.1"/>
    </source>
</evidence>
<dbReference type="Proteomes" id="UP000053958">
    <property type="component" value="Unassembled WGS sequence"/>
</dbReference>
<proteinExistence type="predicted"/>
<dbReference type="EMBL" id="LASV01000420">
    <property type="protein sequence ID" value="KKA18779.1"/>
    <property type="molecule type" value="Genomic_DNA"/>
</dbReference>
<dbReference type="GeneID" id="25319549"/>
<evidence type="ECO:0000313" key="2">
    <source>
        <dbReference type="Proteomes" id="UP000053958"/>
    </source>
</evidence>
<dbReference type="RefSeq" id="XP_013325391.1">
    <property type="nucleotide sequence ID" value="XM_013469937.1"/>
</dbReference>
<keyword evidence="2" id="KW-1185">Reference proteome</keyword>
<protein>
    <submittedName>
        <fullName evidence="1">Uncharacterized protein</fullName>
    </submittedName>
</protein>